<evidence type="ECO:0000313" key="1">
    <source>
        <dbReference type="EMBL" id="ARM86153.1"/>
    </source>
</evidence>
<accession>A0A1W6KFH6</accession>
<dbReference type="InterPro" id="IPR022280">
    <property type="entry name" value="PRTRC_protein-B"/>
</dbReference>
<dbReference type="Proteomes" id="UP000193100">
    <property type="component" value="Plasmid pSMR5"/>
</dbReference>
<reference evidence="1 2" key="1">
    <citation type="submission" date="2017-04" db="EMBL/GenBank/DDBJ databases">
        <title>Genome Sequence of Marinobacter salarius strain SMR5 Isolated from a culture of the Diatom Skeletonema marinoi.</title>
        <authorList>
            <person name="Topel M."/>
            <person name="Pinder M.I.M."/>
            <person name="Johansson O.N."/>
            <person name="Kourtchenko O."/>
            <person name="Godhe A."/>
            <person name="Clarke A.K."/>
        </authorList>
    </citation>
    <scope>NUCLEOTIDE SEQUENCE [LARGE SCALE GENOMIC DNA]</scope>
    <source>
        <strain evidence="1 2">SMR5</strain>
        <plasmid evidence="2">Plasmid psmr5</plasmid>
    </source>
</reference>
<protein>
    <submittedName>
        <fullName evidence="1">Prokaryotic E2 family D</fullName>
    </submittedName>
</protein>
<dbReference type="NCBIfam" id="TIGR03737">
    <property type="entry name" value="PRTRC_B"/>
    <property type="match status" value="1"/>
</dbReference>
<dbReference type="EMBL" id="CP020932">
    <property type="protein sequence ID" value="ARM86153.1"/>
    <property type="molecule type" value="Genomic_DNA"/>
</dbReference>
<dbReference type="InterPro" id="IPR032787">
    <property type="entry name" value="Prok-E2_D"/>
</dbReference>
<dbReference type="AlphaFoldDB" id="A0A1W6KFH6"/>
<dbReference type="GeneID" id="77258039"/>
<name>A0A1W6KFH6_9GAMM</name>
<sequence length="246" mass="27286">MNNNQAAVQSVALMIHKVSQQGINSTNLAVMAHDVYHQGNQSVLGAGRPFSTTDKTNLLEILSDDVTPDLEIIESRCLAKGKETLMWYRPRVKTAIDVHGKTYTIPLPSLVFLLHKRTLYVTAYKGDKRPEKDTKLLLAGLPNVSANGSWCSGGNSLPAHPNQAHIERIEEVFFLSPFTHFNGAAADLDLPDNMNASEHLTAYCEALEKKRQFPVSKLATVPSRSAWNSDSATTMDDWFKHITRGR</sequence>
<gene>
    <name evidence="1" type="ORF">MARSALSMR5_04133</name>
</gene>
<dbReference type="RefSeq" id="WP_085682118.1">
    <property type="nucleotide sequence ID" value="NZ_CP020932.1"/>
</dbReference>
<evidence type="ECO:0000313" key="2">
    <source>
        <dbReference type="Proteomes" id="UP000193100"/>
    </source>
</evidence>
<dbReference type="Pfam" id="PF14460">
    <property type="entry name" value="Prok-E2_D"/>
    <property type="match status" value="1"/>
</dbReference>
<geneLocation type="plasmid" evidence="2">
    <name>psmr5</name>
</geneLocation>
<organism evidence="1 2">
    <name type="scientific">Marinobacter salarius</name>
    <dbReference type="NCBI Taxonomy" id="1420917"/>
    <lineage>
        <taxon>Bacteria</taxon>
        <taxon>Pseudomonadati</taxon>
        <taxon>Pseudomonadota</taxon>
        <taxon>Gammaproteobacteria</taxon>
        <taxon>Pseudomonadales</taxon>
        <taxon>Marinobacteraceae</taxon>
        <taxon>Marinobacter</taxon>
    </lineage>
</organism>
<proteinExistence type="predicted"/>
<keyword evidence="1" id="KW-0614">Plasmid</keyword>